<keyword evidence="3" id="KW-1185">Reference proteome</keyword>
<keyword evidence="1" id="KW-0812">Transmembrane</keyword>
<evidence type="ECO:0000313" key="2">
    <source>
        <dbReference type="EMBL" id="KAJ1257374.1"/>
    </source>
</evidence>
<proteinExistence type="predicted"/>
<dbReference type="EMBL" id="MU629419">
    <property type="protein sequence ID" value="KAJ1257374.1"/>
    <property type="molecule type" value="Genomic_DNA"/>
</dbReference>
<comment type="caution">
    <text evidence="2">The sequence shown here is derived from an EMBL/GenBank/DDBJ whole genome shotgun (WGS) entry which is preliminary data.</text>
</comment>
<organism evidence="2 3">
    <name type="scientific">Paspalum vaginatum</name>
    <name type="common">seashore paspalum</name>
    <dbReference type="NCBI Taxonomy" id="158149"/>
    <lineage>
        <taxon>Eukaryota</taxon>
        <taxon>Viridiplantae</taxon>
        <taxon>Streptophyta</taxon>
        <taxon>Embryophyta</taxon>
        <taxon>Tracheophyta</taxon>
        <taxon>Spermatophyta</taxon>
        <taxon>Magnoliopsida</taxon>
        <taxon>Liliopsida</taxon>
        <taxon>Poales</taxon>
        <taxon>Poaceae</taxon>
        <taxon>PACMAD clade</taxon>
        <taxon>Panicoideae</taxon>
        <taxon>Andropogonodae</taxon>
        <taxon>Paspaleae</taxon>
        <taxon>Paspalinae</taxon>
        <taxon>Paspalum</taxon>
    </lineage>
</organism>
<evidence type="ECO:0000256" key="1">
    <source>
        <dbReference type="SAM" id="Phobius"/>
    </source>
</evidence>
<dbReference type="AlphaFoldDB" id="A0A9W7XEA5"/>
<gene>
    <name evidence="2" type="ORF">BS78_K076200</name>
</gene>
<protein>
    <submittedName>
        <fullName evidence="2">Uncharacterized protein</fullName>
    </submittedName>
</protein>
<sequence>MFSAISAYHELEDRHERTGVLQHTKSHVCRLGVQFGANQQESGQLDEDGGHCFLKCKFARRCWMEIRVEHIRARLMNAPTRQDVVQCILYLEGIRMIVIGLLWAWWDARNKVNTGDVLQPLVQLFRKH</sequence>
<dbReference type="Proteomes" id="UP001164776">
    <property type="component" value="Unassembled WGS sequence"/>
</dbReference>
<evidence type="ECO:0000313" key="3">
    <source>
        <dbReference type="Proteomes" id="UP001164776"/>
    </source>
</evidence>
<feature type="transmembrane region" description="Helical" evidence="1">
    <location>
        <begin position="84"/>
        <end position="106"/>
    </location>
</feature>
<reference evidence="2 3" key="1">
    <citation type="submission" date="2022-10" db="EMBL/GenBank/DDBJ databases">
        <title>WGS assembly of Paspalum vaginatum 540-79.</title>
        <authorList>
            <person name="Sun G."/>
            <person name="Wase N."/>
            <person name="Shu S."/>
            <person name="Jenkins J."/>
            <person name="Zhou B."/>
            <person name="Torres-Rodriguez J."/>
            <person name="Chen C."/>
            <person name="Sandor L."/>
            <person name="Plott C."/>
            <person name="Yoshinga Y."/>
            <person name="Daum C."/>
            <person name="Qi P."/>
            <person name="Barry K."/>
            <person name="Lipzen A."/>
            <person name="Berry L."/>
            <person name="Pedersen C."/>
            <person name="Gottilla T."/>
            <person name="Foltz A."/>
            <person name="Yu H."/>
            <person name="O'Malley R."/>
            <person name="Zhang C."/>
            <person name="Devos K."/>
            <person name="Sigmon B."/>
            <person name="Yu B."/>
            <person name="Obata T."/>
            <person name="Schmutz J."/>
            <person name="Schnable J."/>
        </authorList>
    </citation>
    <scope>NUCLEOTIDE SEQUENCE [LARGE SCALE GENOMIC DNA]</scope>
    <source>
        <strain evidence="3">cv. 540-79</strain>
    </source>
</reference>
<accession>A0A9W7XEA5</accession>
<name>A0A9W7XEA5_9POAL</name>
<keyword evidence="1" id="KW-1133">Transmembrane helix</keyword>
<keyword evidence="1" id="KW-0472">Membrane</keyword>